<keyword evidence="1" id="KW-0812">Transmembrane</keyword>
<protein>
    <recommendedName>
        <fullName evidence="2">Thioredoxin-like fold domain-containing protein</fullName>
    </recommendedName>
</protein>
<dbReference type="Proteomes" id="UP000188235">
    <property type="component" value="Chromosome"/>
</dbReference>
<dbReference type="OrthoDB" id="117402at2"/>
<dbReference type="STRING" id="399497.BW733_14210"/>
<reference evidence="3 4" key="1">
    <citation type="journal article" date="2008" name="Int. J. Syst. Evol. Microbiol.">
        <title>Tessaracoccus flavescens sp. nov., isolated from marine sediment.</title>
        <authorList>
            <person name="Lee D.W."/>
            <person name="Lee S.D."/>
        </authorList>
    </citation>
    <scope>NUCLEOTIDE SEQUENCE [LARGE SCALE GENOMIC DNA]</scope>
    <source>
        <strain evidence="3 4">SST-39T</strain>
    </source>
</reference>
<name>A0A1Q2D0J4_9ACTN</name>
<dbReference type="Pfam" id="PF13462">
    <property type="entry name" value="Thioredoxin_4"/>
    <property type="match status" value="1"/>
</dbReference>
<evidence type="ECO:0000313" key="3">
    <source>
        <dbReference type="EMBL" id="AQP51805.1"/>
    </source>
</evidence>
<gene>
    <name evidence="3" type="ORF">BW733_14210</name>
</gene>
<dbReference type="InterPro" id="IPR036249">
    <property type="entry name" value="Thioredoxin-like_sf"/>
</dbReference>
<evidence type="ECO:0000259" key="2">
    <source>
        <dbReference type="Pfam" id="PF13462"/>
    </source>
</evidence>
<evidence type="ECO:0000313" key="4">
    <source>
        <dbReference type="Proteomes" id="UP000188235"/>
    </source>
</evidence>
<proteinExistence type="predicted"/>
<dbReference type="SUPFAM" id="SSF52833">
    <property type="entry name" value="Thioredoxin-like"/>
    <property type="match status" value="1"/>
</dbReference>
<feature type="transmembrane region" description="Helical" evidence="1">
    <location>
        <begin position="27"/>
        <end position="51"/>
    </location>
</feature>
<sequence>MASSGSRREALRRLQEAEERARRTKRITIASVVTVAVVVVVIVAVVLIQALSGAKISEDQQRPPNATAGHGILVGGKQPSDGVPHLVMYGDYLCPACADAESVFGSTILTLVSDGSMTAEVRQAHFKDGAATMGPSKKAAVAAAAADSVGRFDAYHAGLFASQQTGFTDEFLRETLPAQIGMEGEELTRFQALFDEVAFNDFTDEADGSLEAAGVSSTPTYLVGETKLDLATIGATPEEFLAAVRDAA</sequence>
<keyword evidence="4" id="KW-1185">Reference proteome</keyword>
<dbReference type="InterPro" id="IPR012336">
    <property type="entry name" value="Thioredoxin-like_fold"/>
</dbReference>
<keyword evidence="1" id="KW-1133">Transmembrane helix</keyword>
<dbReference type="RefSeq" id="WP_077351445.1">
    <property type="nucleotide sequence ID" value="NZ_CP019607.1"/>
</dbReference>
<keyword evidence="1" id="KW-0472">Membrane</keyword>
<feature type="domain" description="Thioredoxin-like fold" evidence="2">
    <location>
        <begin position="85"/>
        <end position="230"/>
    </location>
</feature>
<accession>A0A1Q2D0J4</accession>
<dbReference type="KEGG" id="tfa:BW733_14210"/>
<dbReference type="Gene3D" id="3.40.30.10">
    <property type="entry name" value="Glutaredoxin"/>
    <property type="match status" value="1"/>
</dbReference>
<dbReference type="EMBL" id="CP019607">
    <property type="protein sequence ID" value="AQP51805.1"/>
    <property type="molecule type" value="Genomic_DNA"/>
</dbReference>
<dbReference type="AlphaFoldDB" id="A0A1Q2D0J4"/>
<organism evidence="3 4">
    <name type="scientific">Tessaracoccus flavescens</name>
    <dbReference type="NCBI Taxonomy" id="399497"/>
    <lineage>
        <taxon>Bacteria</taxon>
        <taxon>Bacillati</taxon>
        <taxon>Actinomycetota</taxon>
        <taxon>Actinomycetes</taxon>
        <taxon>Propionibacteriales</taxon>
        <taxon>Propionibacteriaceae</taxon>
        <taxon>Tessaracoccus</taxon>
    </lineage>
</organism>
<evidence type="ECO:0000256" key="1">
    <source>
        <dbReference type="SAM" id="Phobius"/>
    </source>
</evidence>